<name>A0ABZ1D5K9_9TREE</name>
<keyword evidence="2" id="KW-0812">Transmembrane</keyword>
<keyword evidence="2" id="KW-0472">Membrane</keyword>
<dbReference type="Pfam" id="PF08508">
    <property type="entry name" value="DUF1746"/>
    <property type="match status" value="1"/>
</dbReference>
<dbReference type="RefSeq" id="XP_062793934.1">
    <property type="nucleotide sequence ID" value="XM_062937883.1"/>
</dbReference>
<evidence type="ECO:0000256" key="1">
    <source>
        <dbReference type="SAM" id="MobiDB-lite"/>
    </source>
</evidence>
<feature type="transmembrane region" description="Helical" evidence="2">
    <location>
        <begin position="107"/>
        <end position="127"/>
    </location>
</feature>
<feature type="transmembrane region" description="Helical" evidence="2">
    <location>
        <begin position="57"/>
        <end position="77"/>
    </location>
</feature>
<accession>A0ABZ1D5K9</accession>
<proteinExistence type="predicted"/>
<dbReference type="Proteomes" id="UP001329825">
    <property type="component" value="Chromosome 8"/>
</dbReference>
<keyword evidence="5" id="KW-1185">Reference proteome</keyword>
<dbReference type="InterPro" id="IPR013715">
    <property type="entry name" value="DUF1746"/>
</dbReference>
<protein>
    <recommendedName>
        <fullName evidence="3">DUF1746 domain-containing protein</fullName>
    </recommendedName>
</protein>
<organism evidence="4 5">
    <name type="scientific">Kwoniella shivajii</name>
    <dbReference type="NCBI Taxonomy" id="564305"/>
    <lineage>
        <taxon>Eukaryota</taxon>
        <taxon>Fungi</taxon>
        <taxon>Dikarya</taxon>
        <taxon>Basidiomycota</taxon>
        <taxon>Agaricomycotina</taxon>
        <taxon>Tremellomycetes</taxon>
        <taxon>Tremellales</taxon>
        <taxon>Cryptococcaceae</taxon>
        <taxon>Kwoniella</taxon>
    </lineage>
</organism>
<evidence type="ECO:0000313" key="5">
    <source>
        <dbReference type="Proteomes" id="UP001329825"/>
    </source>
</evidence>
<sequence length="357" mass="39318">MLYAPQRRHAVASLATTAHALCLLQHFHSPNLLILLARILAQIQINACAFVHPTRSLLTLTLMLILMNVTSVFLHLLDFVGGMNDGKGLVLDFVGVNPANPASLTRILLLDLLLFVIQLIGLCVSYVTHSTNLPVSSSFPYDDLLLPPSRTQNTVNISSTLFEDEVEEDDEGDVESSQSGLGTAIGLGIGRRRFRQKKGNRYESIRGDEEERELWLNDNGNHEGGQSQPCKYLFYYSDHIVITDGQHILTSYSQIRITEPPLIFSLPLRHILSLIFKLPSPLPPPRAFSGGTPISTPPITPPVVPLARMPDIVDGDLHETSSEVRREGLGLHGVGAESEEGLGRIPGEYRRENNQVG</sequence>
<evidence type="ECO:0000259" key="3">
    <source>
        <dbReference type="Pfam" id="PF08508"/>
    </source>
</evidence>
<keyword evidence="2" id="KW-1133">Transmembrane helix</keyword>
<feature type="region of interest" description="Disordered" evidence="1">
    <location>
        <begin position="332"/>
        <end position="357"/>
    </location>
</feature>
<reference evidence="4 5" key="1">
    <citation type="submission" date="2024-01" db="EMBL/GenBank/DDBJ databases">
        <title>Comparative genomics of Cryptococcus and Kwoniella reveals pathogenesis evolution and contrasting modes of karyotype evolution via chromosome fusion or intercentromeric recombination.</title>
        <authorList>
            <person name="Coelho M.A."/>
            <person name="David-Palma M."/>
            <person name="Shea T."/>
            <person name="Bowers K."/>
            <person name="McGinley-Smith S."/>
            <person name="Mohammad A.W."/>
            <person name="Gnirke A."/>
            <person name="Yurkov A.M."/>
            <person name="Nowrousian M."/>
            <person name="Sun S."/>
            <person name="Cuomo C.A."/>
            <person name="Heitman J."/>
        </authorList>
    </citation>
    <scope>NUCLEOTIDE SEQUENCE [LARGE SCALE GENOMIC DNA]</scope>
    <source>
        <strain evidence="4">CBS 11374</strain>
    </source>
</reference>
<evidence type="ECO:0000313" key="4">
    <source>
        <dbReference type="EMBL" id="WRT69195.1"/>
    </source>
</evidence>
<dbReference type="EMBL" id="CP141888">
    <property type="protein sequence ID" value="WRT69195.1"/>
    <property type="molecule type" value="Genomic_DNA"/>
</dbReference>
<evidence type="ECO:0000256" key="2">
    <source>
        <dbReference type="SAM" id="Phobius"/>
    </source>
</evidence>
<gene>
    <name evidence="4" type="ORF">IL334_006179</name>
</gene>
<feature type="compositionally biased region" description="Basic and acidic residues" evidence="1">
    <location>
        <begin position="347"/>
        <end position="357"/>
    </location>
</feature>
<dbReference type="GeneID" id="87958309"/>
<feature type="domain" description="DUF1746" evidence="3">
    <location>
        <begin position="20"/>
        <end position="120"/>
    </location>
</feature>